<dbReference type="EMBL" id="JBHSMA010000002">
    <property type="protein sequence ID" value="MFC5409377.1"/>
    <property type="molecule type" value="Genomic_DNA"/>
</dbReference>
<dbReference type="InterPro" id="IPR025629">
    <property type="entry name" value="DUF4287"/>
</dbReference>
<dbReference type="Pfam" id="PF14117">
    <property type="entry name" value="DUF4287"/>
    <property type="match status" value="1"/>
</dbReference>
<sequence>MSFQAYIDTIEKKTGKKPADFKQLAAEKGLLRPGTKAGDIVAWLKADFALGHGHAMAIYKVFKDDNLI</sequence>
<evidence type="ECO:0000313" key="1">
    <source>
        <dbReference type="EMBL" id="MFC5409377.1"/>
    </source>
</evidence>
<accession>A0ABW0IB67</accession>
<name>A0ABW0IB67_9BACT</name>
<proteinExistence type="predicted"/>
<dbReference type="Proteomes" id="UP001596106">
    <property type="component" value="Unassembled WGS sequence"/>
</dbReference>
<gene>
    <name evidence="1" type="ORF">ACFPMF_08675</name>
</gene>
<evidence type="ECO:0000313" key="2">
    <source>
        <dbReference type="Proteomes" id="UP001596106"/>
    </source>
</evidence>
<reference evidence="2" key="1">
    <citation type="journal article" date="2019" name="Int. J. Syst. Evol. Microbiol.">
        <title>The Global Catalogue of Microorganisms (GCM) 10K type strain sequencing project: providing services to taxonomists for standard genome sequencing and annotation.</title>
        <authorList>
            <consortium name="The Broad Institute Genomics Platform"/>
            <consortium name="The Broad Institute Genome Sequencing Center for Infectious Disease"/>
            <person name="Wu L."/>
            <person name="Ma J."/>
        </authorList>
    </citation>
    <scope>NUCLEOTIDE SEQUENCE [LARGE SCALE GENOMIC DNA]</scope>
    <source>
        <strain evidence="2">CCUG 55250</strain>
    </source>
</reference>
<dbReference type="RefSeq" id="WP_379843223.1">
    <property type="nucleotide sequence ID" value="NZ_JBHSMA010000002.1"/>
</dbReference>
<organism evidence="1 2">
    <name type="scientific">Larkinella bovis</name>
    <dbReference type="NCBI Taxonomy" id="683041"/>
    <lineage>
        <taxon>Bacteria</taxon>
        <taxon>Pseudomonadati</taxon>
        <taxon>Bacteroidota</taxon>
        <taxon>Cytophagia</taxon>
        <taxon>Cytophagales</taxon>
        <taxon>Spirosomataceae</taxon>
        <taxon>Larkinella</taxon>
    </lineage>
</organism>
<comment type="caution">
    <text evidence="1">The sequence shown here is derived from an EMBL/GenBank/DDBJ whole genome shotgun (WGS) entry which is preliminary data.</text>
</comment>
<protein>
    <submittedName>
        <fullName evidence="1">DUF4287 domain-containing protein</fullName>
    </submittedName>
</protein>
<keyword evidence="2" id="KW-1185">Reference proteome</keyword>